<evidence type="ECO:0000256" key="5">
    <source>
        <dbReference type="ARBA" id="ARBA00022692"/>
    </source>
</evidence>
<keyword evidence="10" id="KW-0961">Cell wall biogenesis/degradation</keyword>
<evidence type="ECO:0000259" key="14">
    <source>
        <dbReference type="Pfam" id="PF03717"/>
    </source>
</evidence>
<proteinExistence type="inferred from homology"/>
<feature type="transmembrane region" description="Helical" evidence="12">
    <location>
        <begin position="20"/>
        <end position="42"/>
    </location>
</feature>
<feature type="domain" description="Penicillin-binding protein transpeptidase" evidence="13">
    <location>
        <begin position="919"/>
        <end position="1079"/>
    </location>
</feature>
<evidence type="ECO:0000256" key="10">
    <source>
        <dbReference type="ARBA" id="ARBA00023316"/>
    </source>
</evidence>
<dbReference type="Gene3D" id="3.90.1310.10">
    <property type="entry name" value="Penicillin-binding protein 2a (Domain 2)"/>
    <property type="match status" value="2"/>
</dbReference>
<evidence type="ECO:0000256" key="1">
    <source>
        <dbReference type="ARBA" id="ARBA00004167"/>
    </source>
</evidence>
<protein>
    <submittedName>
        <fullName evidence="15">Penicillin-binding protein</fullName>
    </submittedName>
</protein>
<dbReference type="PANTHER" id="PTHR30627:SF2">
    <property type="entry name" value="PEPTIDOGLYCAN D,D-TRANSPEPTIDASE MRDA"/>
    <property type="match status" value="1"/>
</dbReference>
<comment type="subcellular location">
    <subcellularLocation>
        <location evidence="2">Cell membrane</location>
    </subcellularLocation>
    <subcellularLocation>
        <location evidence="1">Membrane</location>
        <topology evidence="1">Single-pass membrane protein</topology>
    </subcellularLocation>
</comment>
<feature type="domain" description="Penicillin-binding protein transpeptidase" evidence="13">
    <location>
        <begin position="648"/>
        <end position="831"/>
    </location>
</feature>
<keyword evidence="8 12" id="KW-1133">Transmembrane helix</keyword>
<evidence type="ECO:0000256" key="9">
    <source>
        <dbReference type="ARBA" id="ARBA00023136"/>
    </source>
</evidence>
<dbReference type="Pfam" id="PF03717">
    <property type="entry name" value="PBP_dimer"/>
    <property type="match status" value="1"/>
</dbReference>
<evidence type="ECO:0000256" key="2">
    <source>
        <dbReference type="ARBA" id="ARBA00004236"/>
    </source>
</evidence>
<dbReference type="InterPro" id="IPR036138">
    <property type="entry name" value="PBP_dimer_sf"/>
</dbReference>
<dbReference type="InterPro" id="IPR050515">
    <property type="entry name" value="Beta-lactam/transpept"/>
</dbReference>
<dbReference type="SUPFAM" id="SSF56601">
    <property type="entry name" value="beta-lactamase/transpeptidase-like"/>
    <property type="match status" value="1"/>
</dbReference>
<evidence type="ECO:0000256" key="12">
    <source>
        <dbReference type="SAM" id="Phobius"/>
    </source>
</evidence>
<feature type="compositionally biased region" description="Basic and acidic residues" evidence="11">
    <location>
        <begin position="1084"/>
        <end position="1095"/>
    </location>
</feature>
<dbReference type="EMBL" id="NDYC01000010">
    <property type="protein sequence ID" value="OXZ28473.1"/>
    <property type="molecule type" value="Genomic_DNA"/>
</dbReference>
<sequence>MKKFDNKFLKKLEKYDRFTIIIVILAIMMAVLTLKLMHLTLIKGNYYRDIAKNNRLREVKIPAPRGNIYDRNGELLATTKNVYVANLYKDQIKQMKLDDSNDALLNLSRILEKDGSMNTEDFPIALNAFTYRNTDDYLKEDKSPLDKVASIVMDKNIMANLIDKTYTQETNQGIYKKTVLDYCLNALRSKGLTLKLDRKDNTKFDTNDKETVKLLKKHGLKETSDVNSAIATIIQKDKSIIRKLLNDSVIRSMVYKELEKENLQDNIVLKDMELKDNQKLLEKKVEMMKLSNKIDFKTEAADDFVNIVKDNTIVELLKKVDVEDAKKTVVLEKALNLLKKNGIQTNVEFSLDEKDKQNPKVKAKFVTESKKSTDPYKHVADLLNSNNLSYKFITDDDIKLIAQSVNTENNINPSISVNDWKYIYEKNMEDFYKSYDKEINSDVKLLYEEILKKNKCEKYSKYDAYNIVSIYNQLKNKGQKGYEPIALSYNLTEESVSSIEERFGKNQGIEVATRSVRYYPNGEELSHVLGYIGKISTEKEIEEYVKQKGYSKDALIGKTGIEESKEDALKGQDGSLRVMVDSKGNRTETLSEKKAIPGDNVYLSIDTNVQRVAEESLKKSIKAVSTGGTYVSEWGDKTLAGYKNAKSGAAVAVDVETGEILAMASFPSYNPNLFSTGISQTDWESLQAEDPKDPISPRPLYNIPMQAAMQPGSIFKLNTSLAALEGGFDPYHEIKCGGYVDVGGSIFGCWIWNEHKGTHGSENVMKALRDSCNYYFYSLALGKDQRRSKDLGYQLSIDELVSTARKLGLGSKTGIDINIPAENSGTIPDPQIKENNFKAIFRRFLEKNAEKYVKEGEVFTPKEMKSKIDKIMLLADDKNLQTRSNIISTLDSLGFDAEKKLDGERNSFADKIKFDYLSQSKWNIGDMLNVVIGQGQNAYTPLQMARYISAFANNGYLNKLSLVNEVKSNDNSTSLFKNEKKSEKIKLKNYENLEYIRKGLHLATTEGYEKNTFKNFPVSAGVKTGTAQVGVNPVTGETYDNHAWMIGFAPVENPKVAVVTVIMQGGTSTNNGPMTRDIMAEALKLKKEKDEKQENTESENDMYENSTR</sequence>
<dbReference type="InterPro" id="IPR012338">
    <property type="entry name" value="Beta-lactam/transpept-like"/>
</dbReference>
<dbReference type="PANTHER" id="PTHR30627">
    <property type="entry name" value="PEPTIDOGLYCAN D,D-TRANSPEPTIDASE"/>
    <property type="match status" value="1"/>
</dbReference>
<dbReference type="GO" id="GO:0071972">
    <property type="term" value="F:peptidoglycan L,D-transpeptidase activity"/>
    <property type="evidence" value="ECO:0007669"/>
    <property type="project" value="TreeGrafter"/>
</dbReference>
<dbReference type="SUPFAM" id="SSF56519">
    <property type="entry name" value="Penicillin binding protein dimerisation domain"/>
    <property type="match status" value="2"/>
</dbReference>
<dbReference type="Gene3D" id="3.40.710.10">
    <property type="entry name" value="DD-peptidase/beta-lactamase superfamily"/>
    <property type="match status" value="2"/>
</dbReference>
<organism evidence="15 16">
    <name type="scientific">Finegoldia magna</name>
    <name type="common">Peptostreptococcus magnus</name>
    <dbReference type="NCBI Taxonomy" id="1260"/>
    <lineage>
        <taxon>Bacteria</taxon>
        <taxon>Bacillati</taxon>
        <taxon>Bacillota</taxon>
        <taxon>Tissierellia</taxon>
        <taxon>Tissierellales</taxon>
        <taxon>Peptoniphilaceae</taxon>
        <taxon>Finegoldia</taxon>
    </lineage>
</organism>
<dbReference type="Pfam" id="PF00905">
    <property type="entry name" value="Transpeptidase"/>
    <property type="match status" value="2"/>
</dbReference>
<dbReference type="GO" id="GO:0009252">
    <property type="term" value="P:peptidoglycan biosynthetic process"/>
    <property type="evidence" value="ECO:0007669"/>
    <property type="project" value="UniProtKB-KW"/>
</dbReference>
<keyword evidence="7" id="KW-0573">Peptidoglycan synthesis</keyword>
<evidence type="ECO:0000256" key="4">
    <source>
        <dbReference type="ARBA" id="ARBA00022475"/>
    </source>
</evidence>
<accession>A0A233V7V1</accession>
<evidence type="ECO:0000256" key="7">
    <source>
        <dbReference type="ARBA" id="ARBA00022984"/>
    </source>
</evidence>
<dbReference type="Proteomes" id="UP000215413">
    <property type="component" value="Unassembled WGS sequence"/>
</dbReference>
<feature type="domain" description="Penicillin-binding protein dimerisation" evidence="14">
    <location>
        <begin position="60"/>
        <end position="590"/>
    </location>
</feature>
<evidence type="ECO:0000256" key="3">
    <source>
        <dbReference type="ARBA" id="ARBA00007171"/>
    </source>
</evidence>
<keyword evidence="4" id="KW-1003">Cell membrane</keyword>
<evidence type="ECO:0000259" key="13">
    <source>
        <dbReference type="Pfam" id="PF00905"/>
    </source>
</evidence>
<dbReference type="InterPro" id="IPR001460">
    <property type="entry name" value="PCN-bd_Tpept"/>
</dbReference>
<dbReference type="AlphaFoldDB" id="A0A233V7V1"/>
<dbReference type="GO" id="GO:0005886">
    <property type="term" value="C:plasma membrane"/>
    <property type="evidence" value="ECO:0007669"/>
    <property type="project" value="UniProtKB-SubCell"/>
</dbReference>
<keyword evidence="5 12" id="KW-0812">Transmembrane</keyword>
<evidence type="ECO:0000256" key="6">
    <source>
        <dbReference type="ARBA" id="ARBA00022960"/>
    </source>
</evidence>
<comment type="similarity">
    <text evidence="3">Belongs to the transpeptidase family.</text>
</comment>
<keyword evidence="6" id="KW-0133">Cell shape</keyword>
<feature type="region of interest" description="Disordered" evidence="11">
    <location>
        <begin position="1084"/>
        <end position="1108"/>
    </location>
</feature>
<evidence type="ECO:0000256" key="8">
    <source>
        <dbReference type="ARBA" id="ARBA00022989"/>
    </source>
</evidence>
<evidence type="ECO:0000256" key="11">
    <source>
        <dbReference type="SAM" id="MobiDB-lite"/>
    </source>
</evidence>
<dbReference type="RefSeq" id="WP_094205323.1">
    <property type="nucleotide sequence ID" value="NZ_NDYC01000010.1"/>
</dbReference>
<name>A0A233V7V1_FINMA</name>
<gene>
    <name evidence="15" type="ORF">B9N49_02120</name>
</gene>
<keyword evidence="9 12" id="KW-0472">Membrane</keyword>
<dbReference type="GO" id="GO:0008658">
    <property type="term" value="F:penicillin binding"/>
    <property type="evidence" value="ECO:0007669"/>
    <property type="project" value="InterPro"/>
</dbReference>
<reference evidence="16" key="1">
    <citation type="submission" date="2017-04" db="EMBL/GenBank/DDBJ databases">
        <title>Finegoldia magna isolated from orthopedic joint implant-associated infections.</title>
        <authorList>
            <person name="Bjorklund S."/>
            <person name="Bruggemann H."/>
            <person name="Jensen A."/>
            <person name="Hellmark B."/>
            <person name="Soderquist B."/>
        </authorList>
    </citation>
    <scope>NUCLEOTIDE SEQUENCE [LARGE SCALE GENOMIC DNA]</scope>
    <source>
        <strain evidence="16">CCUG 54800</strain>
    </source>
</reference>
<evidence type="ECO:0000313" key="15">
    <source>
        <dbReference type="EMBL" id="OXZ28473.1"/>
    </source>
</evidence>
<evidence type="ECO:0000313" key="16">
    <source>
        <dbReference type="Proteomes" id="UP000215413"/>
    </source>
</evidence>
<dbReference type="GO" id="GO:0071555">
    <property type="term" value="P:cell wall organization"/>
    <property type="evidence" value="ECO:0007669"/>
    <property type="project" value="UniProtKB-KW"/>
</dbReference>
<comment type="caution">
    <text evidence="15">The sequence shown here is derived from an EMBL/GenBank/DDBJ whole genome shotgun (WGS) entry which is preliminary data.</text>
</comment>
<dbReference type="InterPro" id="IPR005311">
    <property type="entry name" value="PBP_dimer"/>
</dbReference>
<dbReference type="GO" id="GO:0008360">
    <property type="term" value="P:regulation of cell shape"/>
    <property type="evidence" value="ECO:0007669"/>
    <property type="project" value="UniProtKB-KW"/>
</dbReference>